<comment type="subcellular location">
    <subcellularLocation>
        <location evidence="1">Nucleus</location>
    </subcellularLocation>
</comment>
<dbReference type="OrthoDB" id="273087at2759"/>
<dbReference type="Gene3D" id="3.30.40.10">
    <property type="entry name" value="Zinc/RING finger domain, C3HC4 (zinc finger)"/>
    <property type="match status" value="1"/>
</dbReference>
<dbReference type="SMART" id="SM00504">
    <property type="entry name" value="Ubox"/>
    <property type="match status" value="1"/>
</dbReference>
<dbReference type="FunFam" id="3.30.40.10:FF:000027">
    <property type="entry name" value="Pre-mRNA-processing factor 19, putative"/>
    <property type="match status" value="1"/>
</dbReference>
<organism evidence="4 5">
    <name type="scientific">Stylonychia lemnae</name>
    <name type="common">Ciliate</name>
    <dbReference type="NCBI Taxonomy" id="5949"/>
    <lineage>
        <taxon>Eukaryota</taxon>
        <taxon>Sar</taxon>
        <taxon>Alveolata</taxon>
        <taxon>Ciliophora</taxon>
        <taxon>Intramacronucleata</taxon>
        <taxon>Spirotrichea</taxon>
        <taxon>Stichotrichia</taxon>
        <taxon>Sporadotrichida</taxon>
        <taxon>Oxytrichidae</taxon>
        <taxon>Stylonychinae</taxon>
        <taxon>Stylonychia</taxon>
    </lineage>
</organism>
<dbReference type="OMA" id="KSACPIT"/>
<reference evidence="4 5" key="1">
    <citation type="submission" date="2014-06" db="EMBL/GenBank/DDBJ databases">
        <authorList>
            <person name="Swart Estienne"/>
        </authorList>
    </citation>
    <scope>NUCLEOTIDE SEQUENCE [LARGE SCALE GENOMIC DNA]</scope>
    <source>
        <strain evidence="4 5">130c</strain>
    </source>
</reference>
<dbReference type="PANTHER" id="PTHR45958:SF18">
    <property type="entry name" value="U-BOX DOMAIN-CONTAINING PROTEIN"/>
    <property type="match status" value="1"/>
</dbReference>
<dbReference type="InterPro" id="IPR013083">
    <property type="entry name" value="Znf_RING/FYVE/PHD"/>
</dbReference>
<dbReference type="GO" id="GO:0004842">
    <property type="term" value="F:ubiquitin-protein transferase activity"/>
    <property type="evidence" value="ECO:0007669"/>
    <property type="project" value="InterPro"/>
</dbReference>
<feature type="domain" description="U-box" evidence="3">
    <location>
        <begin position="19"/>
        <end position="92"/>
    </location>
</feature>
<name>A0A078B001_STYLE</name>
<evidence type="ECO:0000313" key="4">
    <source>
        <dbReference type="EMBL" id="CDW86368.1"/>
    </source>
</evidence>
<keyword evidence="2" id="KW-0539">Nucleus</keyword>
<gene>
    <name evidence="4" type="primary">Contig18647.g19813</name>
    <name evidence="4" type="ORF">STYLEM_15462</name>
</gene>
<dbReference type="PANTHER" id="PTHR45958">
    <property type="entry name" value="RING-TYPE E3 UBIQUITIN TRANSFERASE"/>
    <property type="match status" value="1"/>
</dbReference>
<dbReference type="AlphaFoldDB" id="A0A078B001"/>
<dbReference type="Pfam" id="PF04564">
    <property type="entry name" value="U-box"/>
    <property type="match status" value="1"/>
</dbReference>
<sequence length="99" mass="11815">MYSFDETPSGENQCHWSNFEVWSFFCPISNQLIEEPVISKYGHIYEKKSIMEWIKRKSACPITYKSLKNEDLIPIYSLKQDIQEYKQRLQSQKTTQGQK</sequence>
<evidence type="ECO:0000256" key="1">
    <source>
        <dbReference type="ARBA" id="ARBA00004123"/>
    </source>
</evidence>
<dbReference type="InParanoid" id="A0A078B001"/>
<proteinExistence type="predicted"/>
<accession>A0A078B001</accession>
<dbReference type="GO" id="GO:0016567">
    <property type="term" value="P:protein ubiquitination"/>
    <property type="evidence" value="ECO:0007669"/>
    <property type="project" value="InterPro"/>
</dbReference>
<dbReference type="Proteomes" id="UP000039865">
    <property type="component" value="Unassembled WGS sequence"/>
</dbReference>
<protein>
    <submittedName>
        <fullName evidence="4">Ubox domain containing protein</fullName>
    </submittedName>
</protein>
<dbReference type="SUPFAM" id="SSF57850">
    <property type="entry name" value="RING/U-box"/>
    <property type="match status" value="1"/>
</dbReference>
<evidence type="ECO:0000256" key="2">
    <source>
        <dbReference type="ARBA" id="ARBA00023242"/>
    </source>
</evidence>
<dbReference type="GO" id="GO:0005634">
    <property type="term" value="C:nucleus"/>
    <property type="evidence" value="ECO:0007669"/>
    <property type="project" value="UniProtKB-SubCell"/>
</dbReference>
<dbReference type="EMBL" id="CCKQ01014586">
    <property type="protein sequence ID" value="CDW86368.1"/>
    <property type="molecule type" value="Genomic_DNA"/>
</dbReference>
<dbReference type="InterPro" id="IPR052608">
    <property type="entry name" value="U-box_domain_protein"/>
</dbReference>
<dbReference type="InterPro" id="IPR003613">
    <property type="entry name" value="Ubox_domain"/>
</dbReference>
<evidence type="ECO:0000259" key="3">
    <source>
        <dbReference type="PROSITE" id="PS51698"/>
    </source>
</evidence>
<keyword evidence="5" id="KW-1185">Reference proteome</keyword>
<evidence type="ECO:0000313" key="5">
    <source>
        <dbReference type="Proteomes" id="UP000039865"/>
    </source>
</evidence>
<dbReference type="PROSITE" id="PS51698">
    <property type="entry name" value="U_BOX"/>
    <property type="match status" value="1"/>
</dbReference>